<protein>
    <submittedName>
        <fullName evidence="1">Uncharacterized protein</fullName>
    </submittedName>
</protein>
<gene>
    <name evidence="1" type="ORF">SDC9_153647</name>
</gene>
<evidence type="ECO:0000313" key="1">
    <source>
        <dbReference type="EMBL" id="MPN06391.1"/>
    </source>
</evidence>
<proteinExistence type="predicted"/>
<sequence>MRCSCKACGTYMIQTERGLESGCRCPACGNACRDCMGSLEGPQNVETLRARFVAYAEDPVPPQNLEKLREMAEQPLDWRKLL</sequence>
<dbReference type="AlphaFoldDB" id="A0A645EWI0"/>
<organism evidence="1">
    <name type="scientific">bioreactor metagenome</name>
    <dbReference type="NCBI Taxonomy" id="1076179"/>
    <lineage>
        <taxon>unclassified sequences</taxon>
        <taxon>metagenomes</taxon>
        <taxon>ecological metagenomes</taxon>
    </lineage>
</organism>
<reference evidence="1" key="1">
    <citation type="submission" date="2019-08" db="EMBL/GenBank/DDBJ databases">
        <authorList>
            <person name="Kucharzyk K."/>
            <person name="Murdoch R.W."/>
            <person name="Higgins S."/>
            <person name="Loffler F."/>
        </authorList>
    </citation>
    <scope>NUCLEOTIDE SEQUENCE</scope>
</reference>
<name>A0A645EWI0_9ZZZZ</name>
<accession>A0A645EWI0</accession>
<comment type="caution">
    <text evidence="1">The sequence shown here is derived from an EMBL/GenBank/DDBJ whole genome shotgun (WGS) entry which is preliminary data.</text>
</comment>
<dbReference type="EMBL" id="VSSQ01052296">
    <property type="protein sequence ID" value="MPN06391.1"/>
    <property type="molecule type" value="Genomic_DNA"/>
</dbReference>